<dbReference type="EMBL" id="MK279841">
    <property type="protein sequence ID" value="AZS06645.1"/>
    <property type="molecule type" value="Genomic_DNA"/>
</dbReference>
<dbReference type="Proteomes" id="UP000287372">
    <property type="component" value="Segment"/>
</dbReference>
<proteinExistence type="predicted"/>
<accession>A0A3S9U8K8</accession>
<keyword evidence="3" id="KW-1185">Reference proteome</keyword>
<protein>
    <submittedName>
        <fullName evidence="2">Uncharacterized protein</fullName>
    </submittedName>
</protein>
<keyword evidence="1" id="KW-0472">Membrane</keyword>
<evidence type="ECO:0000313" key="2">
    <source>
        <dbReference type="EMBL" id="AZS06645.1"/>
    </source>
</evidence>
<evidence type="ECO:0000313" key="3">
    <source>
        <dbReference type="Proteomes" id="UP000287372"/>
    </source>
</evidence>
<organism evidence="2 3">
    <name type="scientific">Streptomyces phage Hiyaa</name>
    <dbReference type="NCBI Taxonomy" id="2499072"/>
    <lineage>
        <taxon>Viruses</taxon>
        <taxon>Duplodnaviria</taxon>
        <taxon>Heunggongvirae</taxon>
        <taxon>Uroviricota</taxon>
        <taxon>Caudoviricetes</taxon>
        <taxon>Hiyaavirus</taxon>
        <taxon>Hiyaavirus hiyaa</taxon>
    </lineage>
</organism>
<dbReference type="KEGG" id="vg:55009783"/>
<keyword evidence="1" id="KW-1133">Transmembrane helix</keyword>
<dbReference type="RefSeq" id="YP_009818441.1">
    <property type="nucleotide sequence ID" value="NC_048139.1"/>
</dbReference>
<dbReference type="GeneID" id="55009783"/>
<name>A0A3S9U8K8_9CAUD</name>
<evidence type="ECO:0000256" key="1">
    <source>
        <dbReference type="SAM" id="Phobius"/>
    </source>
</evidence>
<gene>
    <name evidence="2" type="primary">5</name>
    <name evidence="2" type="ORF">SEA_HIYAA_5</name>
</gene>
<keyword evidence="1" id="KW-0812">Transmembrane</keyword>
<reference evidence="2 3" key="1">
    <citation type="submission" date="2018-12" db="EMBL/GenBank/DDBJ databases">
        <authorList>
            <person name="Lieu J.K."/>
            <person name="Tian C.Z."/>
            <person name="Hsaio W.J."/>
            <person name="Shaffer C.D."/>
            <person name="Weston-Hafer K.A."/>
            <person name="Russell D.A."/>
            <person name="Pope W.H."/>
            <person name="Jacobs-Sera D."/>
            <person name="Hendrix R.W."/>
            <person name="Hatfull G.F."/>
        </authorList>
    </citation>
    <scope>NUCLEOTIDE SEQUENCE [LARGE SCALE GENOMIC DNA]</scope>
</reference>
<sequence>MNRTWGLTDVIILATFIIVLLHWLGVNPG</sequence>
<feature type="transmembrane region" description="Helical" evidence="1">
    <location>
        <begin position="7"/>
        <end position="26"/>
    </location>
</feature>